<comment type="caution">
    <text evidence="2">The sequence shown here is derived from an EMBL/GenBank/DDBJ whole genome shotgun (WGS) entry which is preliminary data.</text>
</comment>
<accession>A0ABU1BUB9</accession>
<dbReference type="EMBL" id="JAUYVH010000015">
    <property type="protein sequence ID" value="MDQ9172036.1"/>
    <property type="molecule type" value="Genomic_DNA"/>
</dbReference>
<dbReference type="RefSeq" id="WP_338438032.1">
    <property type="nucleotide sequence ID" value="NZ_JAUYVH010000015.1"/>
</dbReference>
<keyword evidence="3" id="KW-1185">Reference proteome</keyword>
<dbReference type="PROSITE" id="PS51257">
    <property type="entry name" value="PROKAR_LIPOPROTEIN"/>
    <property type="match status" value="1"/>
</dbReference>
<keyword evidence="1" id="KW-0732">Signal</keyword>
<dbReference type="Proteomes" id="UP001225596">
    <property type="component" value="Unassembled WGS sequence"/>
</dbReference>
<gene>
    <name evidence="2" type="ORF">Q8A64_16610</name>
</gene>
<feature type="chain" id="PRO_5046273915" description="Lipoprotein" evidence="1">
    <location>
        <begin position="23"/>
        <end position="66"/>
    </location>
</feature>
<proteinExistence type="predicted"/>
<reference evidence="2 3" key="1">
    <citation type="submission" date="2023-08" db="EMBL/GenBank/DDBJ databases">
        <title>Oxalobacteraceae gen .nov., isolated from river sludge outside the plant.</title>
        <authorList>
            <person name="Zhao S.Y."/>
        </authorList>
    </citation>
    <scope>NUCLEOTIDE SEQUENCE [LARGE SCALE GENOMIC DNA]</scope>
    <source>
        <strain evidence="2 3">R-40</strain>
    </source>
</reference>
<feature type="signal peptide" evidence="1">
    <location>
        <begin position="1"/>
        <end position="22"/>
    </location>
</feature>
<evidence type="ECO:0000313" key="2">
    <source>
        <dbReference type="EMBL" id="MDQ9172036.1"/>
    </source>
</evidence>
<sequence length="66" mass="7489">MRTFVLTVFAALFLTACQPSQSDIDAQNKARDAELIQKAREMVAAQQQKYKDSSARFNTTYADEKK</sequence>
<name>A0ABU1BUB9_9BURK</name>
<evidence type="ECO:0000313" key="3">
    <source>
        <dbReference type="Proteomes" id="UP001225596"/>
    </source>
</evidence>
<protein>
    <recommendedName>
        <fullName evidence="4">Lipoprotein</fullName>
    </recommendedName>
</protein>
<evidence type="ECO:0000256" key="1">
    <source>
        <dbReference type="SAM" id="SignalP"/>
    </source>
</evidence>
<evidence type="ECO:0008006" key="4">
    <source>
        <dbReference type="Google" id="ProtNLM"/>
    </source>
</evidence>
<organism evidence="2 3">
    <name type="scientific">Keguizhuia sedimenti</name>
    <dbReference type="NCBI Taxonomy" id="3064264"/>
    <lineage>
        <taxon>Bacteria</taxon>
        <taxon>Pseudomonadati</taxon>
        <taxon>Pseudomonadota</taxon>
        <taxon>Betaproteobacteria</taxon>
        <taxon>Burkholderiales</taxon>
        <taxon>Oxalobacteraceae</taxon>
        <taxon>Keguizhuia</taxon>
    </lineage>
</organism>